<sequence>MITATDLTCTFRNLSGRHPVTPLRGVSHTFPDSHVTYVLGLNGTGKSTLLRLLCGVRRPTSGRVLVDGPAPGAPDSPDAPGRVTGMFLDTTAVHPGHTGRRHLRWLAAASGLDAAEADRRLTQVGLDAVATDTVSGYSLGMLQRLGIAGALLGDPRNVVLDEPLNGLDIAGVLWLRRLLRDLADSGRCVIVASHHLAEVEKTADSVLLLEAGRVAASGTVAEVRGEHASLEDAVVTLVPRSAGSAEVRR</sequence>
<evidence type="ECO:0000256" key="2">
    <source>
        <dbReference type="ARBA" id="ARBA00022448"/>
    </source>
</evidence>
<dbReference type="InterPro" id="IPR003593">
    <property type="entry name" value="AAA+_ATPase"/>
</dbReference>
<evidence type="ECO:0000256" key="1">
    <source>
        <dbReference type="ARBA" id="ARBA00005417"/>
    </source>
</evidence>
<dbReference type="GO" id="GO:0016887">
    <property type="term" value="F:ATP hydrolysis activity"/>
    <property type="evidence" value="ECO:0007669"/>
    <property type="project" value="InterPro"/>
</dbReference>
<comment type="similarity">
    <text evidence="1">Belongs to the ABC transporter superfamily.</text>
</comment>
<gene>
    <name evidence="6" type="primary">natA_1</name>
    <name evidence="6" type="ORF">Csp1_02010</name>
</gene>
<dbReference type="Pfam" id="PF00005">
    <property type="entry name" value="ABC_tran"/>
    <property type="match status" value="1"/>
</dbReference>
<dbReference type="SUPFAM" id="SSF52540">
    <property type="entry name" value="P-loop containing nucleoside triphosphate hydrolases"/>
    <property type="match status" value="1"/>
</dbReference>
<dbReference type="Proteomes" id="UP000247696">
    <property type="component" value="Chromosome"/>
</dbReference>
<keyword evidence="4 6" id="KW-0067">ATP-binding</keyword>
<dbReference type="PANTHER" id="PTHR43335">
    <property type="entry name" value="ABC TRANSPORTER, ATP-BINDING PROTEIN"/>
    <property type="match status" value="1"/>
</dbReference>
<dbReference type="STRING" id="1737425.GCA_900049755_01234"/>
<organism evidence="6 7">
    <name type="scientific">Corynebacterium provencense</name>
    <dbReference type="NCBI Taxonomy" id="1737425"/>
    <lineage>
        <taxon>Bacteria</taxon>
        <taxon>Bacillati</taxon>
        <taxon>Actinomycetota</taxon>
        <taxon>Actinomycetes</taxon>
        <taxon>Mycobacteriales</taxon>
        <taxon>Corynebacteriaceae</taxon>
        <taxon>Corynebacterium</taxon>
    </lineage>
</organism>
<keyword evidence="7" id="KW-1185">Reference proteome</keyword>
<accession>A0A2Z3YMX4</accession>
<dbReference type="InterPro" id="IPR003439">
    <property type="entry name" value="ABC_transporter-like_ATP-bd"/>
</dbReference>
<dbReference type="PROSITE" id="PS00211">
    <property type="entry name" value="ABC_TRANSPORTER_1"/>
    <property type="match status" value="1"/>
</dbReference>
<feature type="domain" description="ABC transporter" evidence="5">
    <location>
        <begin position="2"/>
        <end position="236"/>
    </location>
</feature>
<dbReference type="EMBL" id="CP024988">
    <property type="protein sequence ID" value="AWT25029.1"/>
    <property type="molecule type" value="Genomic_DNA"/>
</dbReference>
<protein>
    <submittedName>
        <fullName evidence="6">ABC transporter ATP-binding protein NatA</fullName>
    </submittedName>
</protein>
<dbReference type="InterPro" id="IPR017871">
    <property type="entry name" value="ABC_transporter-like_CS"/>
</dbReference>
<dbReference type="OrthoDB" id="9804819at2"/>
<name>A0A2Z3YMX4_9CORY</name>
<dbReference type="PROSITE" id="PS50893">
    <property type="entry name" value="ABC_TRANSPORTER_2"/>
    <property type="match status" value="1"/>
</dbReference>
<dbReference type="InterPro" id="IPR027417">
    <property type="entry name" value="P-loop_NTPase"/>
</dbReference>
<reference evidence="7" key="1">
    <citation type="submission" date="2017-11" db="EMBL/GenBank/DDBJ databases">
        <title>Otitis media/interna in a cat caused by the recently described species Corynebacterium provencense.</title>
        <authorList>
            <person name="Kittl S."/>
            <person name="Brodard I."/>
            <person name="Rychener L."/>
            <person name="Jores J."/>
            <person name="Roosje P."/>
            <person name="Gobeli Brawand S."/>
        </authorList>
    </citation>
    <scope>NUCLEOTIDE SEQUENCE [LARGE SCALE GENOMIC DNA]</scope>
    <source>
        <strain evidence="7">17KM38</strain>
    </source>
</reference>
<dbReference type="SMART" id="SM00382">
    <property type="entry name" value="AAA"/>
    <property type="match status" value="1"/>
</dbReference>
<evidence type="ECO:0000256" key="4">
    <source>
        <dbReference type="ARBA" id="ARBA00022840"/>
    </source>
</evidence>
<evidence type="ECO:0000313" key="6">
    <source>
        <dbReference type="EMBL" id="AWT25029.1"/>
    </source>
</evidence>
<proteinExistence type="inferred from homology"/>
<keyword evidence="2" id="KW-0813">Transport</keyword>
<dbReference type="Gene3D" id="3.40.50.300">
    <property type="entry name" value="P-loop containing nucleotide triphosphate hydrolases"/>
    <property type="match status" value="1"/>
</dbReference>
<evidence type="ECO:0000256" key="3">
    <source>
        <dbReference type="ARBA" id="ARBA00022741"/>
    </source>
</evidence>
<dbReference type="KEGG" id="cpre:Csp1_02010"/>
<evidence type="ECO:0000259" key="5">
    <source>
        <dbReference type="PROSITE" id="PS50893"/>
    </source>
</evidence>
<evidence type="ECO:0000313" key="7">
    <source>
        <dbReference type="Proteomes" id="UP000247696"/>
    </source>
</evidence>
<keyword evidence="3" id="KW-0547">Nucleotide-binding</keyword>
<dbReference type="RefSeq" id="WP_110480834.1">
    <property type="nucleotide sequence ID" value="NZ_CP024988.1"/>
</dbReference>
<dbReference type="GO" id="GO:0005524">
    <property type="term" value="F:ATP binding"/>
    <property type="evidence" value="ECO:0007669"/>
    <property type="project" value="UniProtKB-KW"/>
</dbReference>
<dbReference type="AlphaFoldDB" id="A0A2Z3YMX4"/>
<dbReference type="PANTHER" id="PTHR43335:SF4">
    <property type="entry name" value="ABC TRANSPORTER, ATP-BINDING PROTEIN"/>
    <property type="match status" value="1"/>
</dbReference>